<keyword evidence="7 9" id="KW-1133">Transmembrane helix</keyword>
<dbReference type="InterPro" id="IPR023229">
    <property type="entry name" value="T2SS_M_periplasmic_sf"/>
</dbReference>
<reference evidence="10" key="1">
    <citation type="submission" date="2018-06" db="EMBL/GenBank/DDBJ databases">
        <authorList>
            <person name="Zhirakovskaya E."/>
        </authorList>
    </citation>
    <scope>NUCLEOTIDE SEQUENCE</scope>
</reference>
<keyword evidence="2" id="KW-0813">Transport</keyword>
<keyword evidence="6" id="KW-0653">Protein transport</keyword>
<dbReference type="GO" id="GO:0005886">
    <property type="term" value="C:plasma membrane"/>
    <property type="evidence" value="ECO:0007669"/>
    <property type="project" value="UniProtKB-SubCell"/>
</dbReference>
<evidence type="ECO:0000313" key="10">
    <source>
        <dbReference type="EMBL" id="VAW64235.1"/>
    </source>
</evidence>
<dbReference type="PIRSF" id="PIRSF006291">
    <property type="entry name" value="GspM"/>
    <property type="match status" value="1"/>
</dbReference>
<keyword evidence="8 9" id="KW-0472">Membrane</keyword>
<keyword evidence="5 9" id="KW-0812">Transmembrane</keyword>
<evidence type="ECO:0000256" key="6">
    <source>
        <dbReference type="ARBA" id="ARBA00022927"/>
    </source>
</evidence>
<keyword evidence="4" id="KW-0997">Cell inner membrane</keyword>
<organism evidence="10">
    <name type="scientific">hydrothermal vent metagenome</name>
    <dbReference type="NCBI Taxonomy" id="652676"/>
    <lineage>
        <taxon>unclassified sequences</taxon>
        <taxon>metagenomes</taxon>
        <taxon>ecological metagenomes</taxon>
    </lineage>
</organism>
<evidence type="ECO:0000256" key="8">
    <source>
        <dbReference type="ARBA" id="ARBA00023136"/>
    </source>
</evidence>
<evidence type="ECO:0000256" key="1">
    <source>
        <dbReference type="ARBA" id="ARBA00004377"/>
    </source>
</evidence>
<dbReference type="AlphaFoldDB" id="A0A3B0X7E9"/>
<feature type="transmembrane region" description="Helical" evidence="9">
    <location>
        <begin position="29"/>
        <end position="48"/>
    </location>
</feature>
<gene>
    <name evidence="10" type="ORF">MNBD_GAMMA09-1359</name>
</gene>
<dbReference type="SUPFAM" id="SSF103054">
    <property type="entry name" value="General secretion pathway protein M, EpsM"/>
    <property type="match status" value="1"/>
</dbReference>
<evidence type="ECO:0008006" key="11">
    <source>
        <dbReference type="Google" id="ProtNLM"/>
    </source>
</evidence>
<sequence>MNEKLREALAPAINPVQQWMETLEQRERYIVIGGSIALIVMMFYLIVWEPITEKYNQQQTQHEAQRQLYNWMKNASAEINALKSAGGNSMARFRNQSISSLADRSATTTGIKPYIEKIDQSKNGVKVTIKAANFDRVITWLSDLKNKYGIFARKVKIEKSNEAGAVDASITLERPS</sequence>
<proteinExistence type="predicted"/>
<evidence type="ECO:0000256" key="3">
    <source>
        <dbReference type="ARBA" id="ARBA00022475"/>
    </source>
</evidence>
<evidence type="ECO:0000256" key="9">
    <source>
        <dbReference type="SAM" id="Phobius"/>
    </source>
</evidence>
<evidence type="ECO:0000256" key="2">
    <source>
        <dbReference type="ARBA" id="ARBA00022448"/>
    </source>
</evidence>
<dbReference type="GO" id="GO:0015627">
    <property type="term" value="C:type II protein secretion system complex"/>
    <property type="evidence" value="ECO:0007669"/>
    <property type="project" value="InterPro"/>
</dbReference>
<evidence type="ECO:0000256" key="4">
    <source>
        <dbReference type="ARBA" id="ARBA00022519"/>
    </source>
</evidence>
<evidence type="ECO:0000256" key="7">
    <source>
        <dbReference type="ARBA" id="ARBA00022989"/>
    </source>
</evidence>
<dbReference type="EMBL" id="UOFI01000054">
    <property type="protein sequence ID" value="VAW64235.1"/>
    <property type="molecule type" value="Genomic_DNA"/>
</dbReference>
<comment type="subcellular location">
    <subcellularLocation>
        <location evidence="1">Cell inner membrane</location>
        <topology evidence="1">Single-pass membrane protein</topology>
    </subcellularLocation>
</comment>
<keyword evidence="3" id="KW-1003">Cell membrane</keyword>
<protein>
    <recommendedName>
        <fullName evidence="11">General secretion pathway protein M</fullName>
    </recommendedName>
</protein>
<dbReference type="Pfam" id="PF04612">
    <property type="entry name" value="T2SSM"/>
    <property type="match status" value="1"/>
</dbReference>
<dbReference type="GO" id="GO:0015628">
    <property type="term" value="P:protein secretion by the type II secretion system"/>
    <property type="evidence" value="ECO:0007669"/>
    <property type="project" value="InterPro"/>
</dbReference>
<name>A0A3B0X7E9_9ZZZZ</name>
<evidence type="ECO:0000256" key="5">
    <source>
        <dbReference type="ARBA" id="ARBA00022692"/>
    </source>
</evidence>
<dbReference type="InterPro" id="IPR007690">
    <property type="entry name" value="T2SS_GspM"/>
</dbReference>
<accession>A0A3B0X7E9</accession>
<dbReference type="Gene3D" id="3.30.1360.100">
    <property type="entry name" value="General secretion pathway protein M, EpsM"/>
    <property type="match status" value="1"/>
</dbReference>